<dbReference type="Gene3D" id="2.60.120.590">
    <property type="entry name" value="Alpha-ketoglutarate-dependent dioxygenase AlkB-like"/>
    <property type="match status" value="1"/>
</dbReference>
<dbReference type="EMBL" id="CAJZ01000037">
    <property type="protein sequence ID" value="CCI83021.1"/>
    <property type="molecule type" value="Genomic_DNA"/>
</dbReference>
<evidence type="ECO:0000256" key="5">
    <source>
        <dbReference type="PIRSR" id="PIRSR604574-2"/>
    </source>
</evidence>
<dbReference type="GO" id="GO:0035513">
    <property type="term" value="P:oxidative RNA demethylation"/>
    <property type="evidence" value="ECO:0007669"/>
    <property type="project" value="TreeGrafter"/>
</dbReference>
<dbReference type="Proteomes" id="UP000011016">
    <property type="component" value="Unassembled WGS sequence"/>
</dbReference>
<keyword evidence="3 8" id="KW-0560">Oxidoreductase</keyword>
<evidence type="ECO:0000256" key="4">
    <source>
        <dbReference type="ARBA" id="ARBA00023004"/>
    </source>
</evidence>
<dbReference type="PANTHER" id="PTHR16557">
    <property type="entry name" value="ALKYLATED DNA REPAIR PROTEIN ALKB-RELATED"/>
    <property type="match status" value="1"/>
</dbReference>
<comment type="cofactor">
    <cofactor evidence="5">
        <name>Fe(2+)</name>
        <dbReference type="ChEBI" id="CHEBI:29033"/>
    </cofactor>
    <text evidence="5">Binds 1 Fe(2+) ion per subunit.</text>
</comment>
<feature type="region of interest" description="Disordered" evidence="6">
    <location>
        <begin position="1"/>
        <end position="44"/>
    </location>
</feature>
<keyword evidence="1 5" id="KW-0479">Metal-binding</keyword>
<keyword evidence="2" id="KW-0223">Dioxygenase</keyword>
<evidence type="ECO:0000256" key="2">
    <source>
        <dbReference type="ARBA" id="ARBA00022964"/>
    </source>
</evidence>
<dbReference type="EC" id="1.14.11.-" evidence="8"/>
<feature type="compositionally biased region" description="Basic and acidic residues" evidence="6">
    <location>
        <begin position="25"/>
        <end position="40"/>
    </location>
</feature>
<dbReference type="GO" id="GO:0035516">
    <property type="term" value="F:broad specificity oxidative DNA demethylase activity"/>
    <property type="evidence" value="ECO:0007669"/>
    <property type="project" value="TreeGrafter"/>
</dbReference>
<dbReference type="SUPFAM" id="SSF51197">
    <property type="entry name" value="Clavaminate synthase-like"/>
    <property type="match status" value="1"/>
</dbReference>
<comment type="caution">
    <text evidence="8">The sequence shown here is derived from an EMBL/GenBank/DDBJ whole genome shotgun (WGS) entry which is preliminary data.</text>
</comment>
<accession>I7JVL0</accession>
<dbReference type="InterPro" id="IPR004574">
    <property type="entry name" value="Alkb"/>
</dbReference>
<dbReference type="InterPro" id="IPR037151">
    <property type="entry name" value="AlkB-like_sf"/>
</dbReference>
<proteinExistence type="predicted"/>
<reference evidence="8 9" key="1">
    <citation type="journal article" date="2012" name="J. Bacteriol.">
        <title>Draft Genome Sequence of Turicella otitidis ATCC 51513, Isolated from Middle Ear Fluid from a Child with Otitis Media.</title>
        <authorList>
            <person name="Brinkrolf K."/>
            <person name="Schneider J."/>
            <person name="Knecht M."/>
            <person name="Ruckert C."/>
            <person name="Tauch A."/>
        </authorList>
    </citation>
    <scope>NUCLEOTIDE SEQUENCE [LARGE SCALE GENOMIC DNA]</scope>
    <source>
        <strain evidence="8 9">ATCC 51513</strain>
    </source>
</reference>
<organism evidence="8 9">
    <name type="scientific">Corynebacterium otitidis ATCC 51513</name>
    <dbReference type="NCBI Taxonomy" id="883169"/>
    <lineage>
        <taxon>Bacteria</taxon>
        <taxon>Bacillati</taxon>
        <taxon>Actinomycetota</taxon>
        <taxon>Actinomycetes</taxon>
        <taxon>Mycobacteriales</taxon>
        <taxon>Corynebacteriaceae</taxon>
        <taxon>Corynebacterium</taxon>
    </lineage>
</organism>
<feature type="binding site" evidence="5">
    <location>
        <position position="241"/>
    </location>
    <ligand>
        <name>Fe cation</name>
        <dbReference type="ChEBI" id="CHEBI:24875"/>
        <note>catalytic</note>
    </ligand>
</feature>
<evidence type="ECO:0000313" key="9">
    <source>
        <dbReference type="Proteomes" id="UP000011016"/>
    </source>
</evidence>
<dbReference type="AlphaFoldDB" id="I7JVL0"/>
<keyword evidence="4 5" id="KW-0408">Iron</keyword>
<feature type="binding site" evidence="5">
    <location>
        <position position="187"/>
    </location>
    <ligand>
        <name>Fe cation</name>
        <dbReference type="ChEBI" id="CHEBI:24875"/>
        <note>catalytic</note>
    </ligand>
</feature>
<evidence type="ECO:0000313" key="8">
    <source>
        <dbReference type="EMBL" id="CCI83021.1"/>
    </source>
</evidence>
<feature type="binding site" evidence="5">
    <location>
        <position position="185"/>
    </location>
    <ligand>
        <name>Fe cation</name>
        <dbReference type="ChEBI" id="CHEBI:24875"/>
        <note>catalytic</note>
    </ligand>
</feature>
<dbReference type="Pfam" id="PF13532">
    <property type="entry name" value="2OG-FeII_Oxy_2"/>
    <property type="match status" value="1"/>
</dbReference>
<evidence type="ECO:0000256" key="1">
    <source>
        <dbReference type="ARBA" id="ARBA00022723"/>
    </source>
</evidence>
<evidence type="ECO:0000256" key="3">
    <source>
        <dbReference type="ARBA" id="ARBA00023002"/>
    </source>
</evidence>
<feature type="domain" description="Fe2OG dioxygenase" evidence="7">
    <location>
        <begin position="167"/>
        <end position="270"/>
    </location>
</feature>
<gene>
    <name evidence="8" type="ORF">BN46_0273</name>
</gene>
<evidence type="ECO:0000256" key="6">
    <source>
        <dbReference type="SAM" id="MobiDB-lite"/>
    </source>
</evidence>
<dbReference type="GO" id="GO:0035515">
    <property type="term" value="F:oxidative RNA demethylase activity"/>
    <property type="evidence" value="ECO:0007669"/>
    <property type="project" value="TreeGrafter"/>
</dbReference>
<name>I7JVL0_9CORY</name>
<dbReference type="GO" id="GO:0005737">
    <property type="term" value="C:cytoplasm"/>
    <property type="evidence" value="ECO:0007669"/>
    <property type="project" value="TreeGrafter"/>
</dbReference>
<protein>
    <submittedName>
        <fullName evidence="8">Alkylated DNA repair protein</fullName>
        <ecNumber evidence="8">1.14.11.-</ecNumber>
    </submittedName>
</protein>
<dbReference type="InterPro" id="IPR005123">
    <property type="entry name" value="Oxoglu/Fe-dep_dioxygenase_dom"/>
</dbReference>
<dbReference type="PANTHER" id="PTHR16557:SF2">
    <property type="entry name" value="NUCLEIC ACID DIOXYGENASE ALKBH1"/>
    <property type="match status" value="1"/>
</dbReference>
<dbReference type="GO" id="GO:0008198">
    <property type="term" value="F:ferrous iron binding"/>
    <property type="evidence" value="ECO:0007669"/>
    <property type="project" value="TreeGrafter"/>
</dbReference>
<dbReference type="InterPro" id="IPR027450">
    <property type="entry name" value="AlkB-like"/>
</dbReference>
<evidence type="ECO:0000259" key="7">
    <source>
        <dbReference type="PROSITE" id="PS51471"/>
    </source>
</evidence>
<dbReference type="PROSITE" id="PS51471">
    <property type="entry name" value="FE2OG_OXY"/>
    <property type="match status" value="1"/>
</dbReference>
<sequence length="272" mass="29568">MGRKASRRDEAPRRLGPVAAAPARQTDRDGRRGEKTRSEEASSVATLFDDEGLDRPVREVIPGVVHLPGFLSLEESRALVEQARGLARQVAGTPTAMVRPEVGAGQMSVYILSLGYHWQTKPYRYVRSVDGARVPALPENYQGLVDRVLDRAAAVSDELSPWRGRMRAETALVNFYPPGSHMGMHVDGNEESGAPVVSLSIGQSALFRMGNPDNRGRPYRDVSLLSGDAIVFGGPARRNYHGIPAVQPGTTPEGCGLKDGRINITIREVDPH</sequence>